<name>A0AAD7J4S8_9AGAR</name>
<accession>A0AAD7J4S8</accession>
<evidence type="ECO:0000313" key="1">
    <source>
        <dbReference type="EMBL" id="KAJ7757117.1"/>
    </source>
</evidence>
<sequence>MNGMRTMDARERTWEVVSFIRGRTGETFLVPLKGYIPLPRRTISVYRYGRYGAPNAVGRYGAYNVVGRYGAYNVVGRYGAYNAVGRYGAYNAGGRYGAYNVVRRYGAYNAICEYFPAINFFCLPRKAVQEEGSCTKCTASRSKQRIRGVFSDFLSSEIIPPAGEENLISAIYTLQASAHPTP</sequence>
<dbReference type="Proteomes" id="UP001215598">
    <property type="component" value="Unassembled WGS sequence"/>
</dbReference>
<protein>
    <submittedName>
        <fullName evidence="1">Uncharacterized protein</fullName>
    </submittedName>
</protein>
<reference evidence="1" key="1">
    <citation type="submission" date="2023-03" db="EMBL/GenBank/DDBJ databases">
        <title>Massive genome expansion in bonnet fungi (Mycena s.s.) driven by repeated elements and novel gene families across ecological guilds.</title>
        <authorList>
            <consortium name="Lawrence Berkeley National Laboratory"/>
            <person name="Harder C.B."/>
            <person name="Miyauchi S."/>
            <person name="Viragh M."/>
            <person name="Kuo A."/>
            <person name="Thoen E."/>
            <person name="Andreopoulos B."/>
            <person name="Lu D."/>
            <person name="Skrede I."/>
            <person name="Drula E."/>
            <person name="Henrissat B."/>
            <person name="Morin E."/>
            <person name="Kohler A."/>
            <person name="Barry K."/>
            <person name="LaButti K."/>
            <person name="Morin E."/>
            <person name="Salamov A."/>
            <person name="Lipzen A."/>
            <person name="Mereny Z."/>
            <person name="Hegedus B."/>
            <person name="Baldrian P."/>
            <person name="Stursova M."/>
            <person name="Weitz H."/>
            <person name="Taylor A."/>
            <person name="Grigoriev I.V."/>
            <person name="Nagy L.G."/>
            <person name="Martin F."/>
            <person name="Kauserud H."/>
        </authorList>
    </citation>
    <scope>NUCLEOTIDE SEQUENCE</scope>
    <source>
        <strain evidence="1">CBHHK182m</strain>
    </source>
</reference>
<dbReference type="AlphaFoldDB" id="A0AAD7J4S8"/>
<gene>
    <name evidence="1" type="ORF">B0H16DRAFT_678976</name>
</gene>
<dbReference type="EMBL" id="JARKIB010000045">
    <property type="protein sequence ID" value="KAJ7757117.1"/>
    <property type="molecule type" value="Genomic_DNA"/>
</dbReference>
<evidence type="ECO:0000313" key="2">
    <source>
        <dbReference type="Proteomes" id="UP001215598"/>
    </source>
</evidence>
<keyword evidence="2" id="KW-1185">Reference proteome</keyword>
<comment type="caution">
    <text evidence="1">The sequence shown here is derived from an EMBL/GenBank/DDBJ whole genome shotgun (WGS) entry which is preliminary data.</text>
</comment>
<proteinExistence type="predicted"/>
<organism evidence="1 2">
    <name type="scientific">Mycena metata</name>
    <dbReference type="NCBI Taxonomy" id="1033252"/>
    <lineage>
        <taxon>Eukaryota</taxon>
        <taxon>Fungi</taxon>
        <taxon>Dikarya</taxon>
        <taxon>Basidiomycota</taxon>
        <taxon>Agaricomycotina</taxon>
        <taxon>Agaricomycetes</taxon>
        <taxon>Agaricomycetidae</taxon>
        <taxon>Agaricales</taxon>
        <taxon>Marasmiineae</taxon>
        <taxon>Mycenaceae</taxon>
        <taxon>Mycena</taxon>
    </lineage>
</organism>